<name>A0A4Y6UWG5_SACBS</name>
<keyword evidence="3" id="KW-1185">Reference proteome</keyword>
<protein>
    <submittedName>
        <fullName evidence="2">Asp23/Gls24 family envelope stress response protein</fullName>
    </submittedName>
</protein>
<dbReference type="Proteomes" id="UP000316968">
    <property type="component" value="Chromosome"/>
</dbReference>
<evidence type="ECO:0000313" key="3">
    <source>
        <dbReference type="Proteomes" id="UP000316968"/>
    </source>
</evidence>
<comment type="similarity">
    <text evidence="1">Belongs to the asp23 family.</text>
</comment>
<evidence type="ECO:0000313" key="2">
    <source>
        <dbReference type="EMBL" id="QDH22063.1"/>
    </source>
</evidence>
<sequence length="138" mass="14965">MKIETGYGHIRVAEKALRKIVAGALAQTEGIVIEGIALEKKSPKQDGSTASSDRLRAAAKSGRIALHLRDRFLDVELRIDVRFGARIPEVCRQLKYNVGTGIETLTGLAVGTVTIVVENLIGLRIDRGEGHLDRQPGI</sequence>
<accession>A0A4Y6UWG5</accession>
<dbReference type="KEGG" id="saca:FFV09_15155"/>
<dbReference type="PANTHER" id="PTHR34297">
    <property type="entry name" value="HYPOTHETICAL CYTOSOLIC PROTEIN-RELATED"/>
    <property type="match status" value="1"/>
</dbReference>
<dbReference type="RefSeq" id="WP_141448607.1">
    <property type="nucleotide sequence ID" value="NZ_CP041217.1"/>
</dbReference>
<reference evidence="2 3" key="1">
    <citation type="submission" date="2019-06" db="EMBL/GenBank/DDBJ databases">
        <title>Saccharibacillus brassicae sp. nov., an endophytic bacterium isolated from Chinese cabbage seeds (Brassica pekinensis).</title>
        <authorList>
            <person name="Jiang L."/>
            <person name="Lee J."/>
            <person name="Kim S.W."/>
        </authorList>
    </citation>
    <scope>NUCLEOTIDE SEQUENCE [LARGE SCALE GENOMIC DNA]</scope>
    <source>
        <strain evidence="3">KCTC 43072 / ATSA2</strain>
    </source>
</reference>
<dbReference type="InterPro" id="IPR005531">
    <property type="entry name" value="Asp23"/>
</dbReference>
<dbReference type="Pfam" id="PF03780">
    <property type="entry name" value="Asp23"/>
    <property type="match status" value="1"/>
</dbReference>
<dbReference type="OrthoDB" id="2679042at2"/>
<evidence type="ECO:0000256" key="1">
    <source>
        <dbReference type="ARBA" id="ARBA00005721"/>
    </source>
</evidence>
<gene>
    <name evidence="2" type="ORF">FFV09_15155</name>
</gene>
<dbReference type="EMBL" id="CP041217">
    <property type="protein sequence ID" value="QDH22063.1"/>
    <property type="molecule type" value="Genomic_DNA"/>
</dbReference>
<dbReference type="AlphaFoldDB" id="A0A4Y6UWG5"/>
<organism evidence="2 3">
    <name type="scientific">Saccharibacillus brassicae</name>
    <dbReference type="NCBI Taxonomy" id="2583377"/>
    <lineage>
        <taxon>Bacteria</taxon>
        <taxon>Bacillati</taxon>
        <taxon>Bacillota</taxon>
        <taxon>Bacilli</taxon>
        <taxon>Bacillales</taxon>
        <taxon>Paenibacillaceae</taxon>
        <taxon>Saccharibacillus</taxon>
    </lineage>
</organism>
<proteinExistence type="inferred from homology"/>